<comment type="caution">
    <text evidence="8">The sequence shown here is derived from an EMBL/GenBank/DDBJ whole genome shotgun (WGS) entry which is preliminary data.</text>
</comment>
<dbReference type="SMART" id="SM00093">
    <property type="entry name" value="SERPIN"/>
    <property type="match status" value="1"/>
</dbReference>
<evidence type="ECO:0000259" key="7">
    <source>
        <dbReference type="SMART" id="SM00093"/>
    </source>
</evidence>
<evidence type="ECO:0000313" key="9">
    <source>
        <dbReference type="Proteomes" id="UP000559068"/>
    </source>
</evidence>
<dbReference type="InterPro" id="IPR042185">
    <property type="entry name" value="Serpin_sf_2"/>
</dbReference>
<dbReference type="FunFam" id="2.30.39.10:FF:000003">
    <property type="entry name" value="alpha-1-antitrypsin isoform X1"/>
    <property type="match status" value="1"/>
</dbReference>
<dbReference type="FunFam" id="3.30.497.10:FF:000001">
    <property type="entry name" value="Serine protease inhibitor"/>
    <property type="match status" value="1"/>
</dbReference>
<keyword evidence="4" id="KW-0722">Serine protease inhibitor</keyword>
<dbReference type="Gene3D" id="3.30.497.10">
    <property type="entry name" value="Antithrombin, subunit I, domain 2"/>
    <property type="match status" value="1"/>
</dbReference>
<dbReference type="InterPro" id="IPR000215">
    <property type="entry name" value="Serpin_fam"/>
</dbReference>
<dbReference type="AlphaFoldDB" id="A0A7K6TX32"/>
<dbReference type="InterPro" id="IPR042178">
    <property type="entry name" value="Serpin_sf_1"/>
</dbReference>
<keyword evidence="9" id="KW-1185">Reference proteome</keyword>
<feature type="non-terminal residue" evidence="8">
    <location>
        <position position="374"/>
    </location>
</feature>
<dbReference type="PROSITE" id="PS00284">
    <property type="entry name" value="SERPIN"/>
    <property type="match status" value="1"/>
</dbReference>
<feature type="non-terminal residue" evidence="8">
    <location>
        <position position="1"/>
    </location>
</feature>
<evidence type="ECO:0000256" key="3">
    <source>
        <dbReference type="ARBA" id="ARBA00022729"/>
    </source>
</evidence>
<comment type="similarity">
    <text evidence="1 6">Belongs to the serpin family.</text>
</comment>
<evidence type="ECO:0000256" key="2">
    <source>
        <dbReference type="ARBA" id="ARBA00022690"/>
    </source>
</evidence>
<dbReference type="CDD" id="cd19548">
    <property type="entry name" value="serpinA_A1AT-like"/>
    <property type="match status" value="1"/>
</dbReference>
<dbReference type="GO" id="GO:0004867">
    <property type="term" value="F:serine-type endopeptidase inhibitor activity"/>
    <property type="evidence" value="ECO:0007669"/>
    <property type="project" value="UniProtKB-KW"/>
</dbReference>
<dbReference type="SUPFAM" id="SSF56574">
    <property type="entry name" value="Serpins"/>
    <property type="match status" value="1"/>
</dbReference>
<sequence length="374" mass="42614">IACLKLVPNNADFAFQFFREVTLEAPNKNIFFSPVIISTAFAMLALGARSTTQTQILEGLRFNLTEIQEKEIHEGFQNLIHMLSHPESGVQLNMGNAIFLTEKLKLLEQFLDDAKALYQLEAITTDFNNPMEAEKQINYYIERKTHGKITNLVQNIDPQTVMFLTSFVFFKGDWEKPFKPEHTKERKFFVDAETTVEVPMMYQTGRFDFYFDAERSCTVVRLHYNGSATAFLVLPARGKMKQLEQTLVKEIIQEWSERLLQRLMRLYLPKFSISGSYEIRNTLSKMGIVDVFTEQADLSGITSTPELKVSKAVHKAVLDVDERGTEAAAATALGIMPVSLPPTIEFNHPFLMLIFDRDTNSTLFIGKIVNPTIT</sequence>
<evidence type="ECO:0000256" key="1">
    <source>
        <dbReference type="ARBA" id="ARBA00009500"/>
    </source>
</evidence>
<name>A0A7K6TX32_9AVES</name>
<feature type="domain" description="Serpin" evidence="7">
    <location>
        <begin position="15"/>
        <end position="371"/>
    </location>
</feature>
<reference evidence="8 9" key="1">
    <citation type="submission" date="2019-09" db="EMBL/GenBank/DDBJ databases">
        <title>Bird 10,000 Genomes (B10K) Project - Family phase.</title>
        <authorList>
            <person name="Zhang G."/>
        </authorList>
    </citation>
    <scope>NUCLEOTIDE SEQUENCE [LARGE SCALE GENOMIC DNA]</scope>
    <source>
        <strain evidence="8">B10K-DU-029-76</strain>
        <tissue evidence="8">Heart</tissue>
    </source>
</reference>
<dbReference type="Gene3D" id="2.10.310.10">
    <property type="entry name" value="Serpins superfamily"/>
    <property type="match status" value="1"/>
</dbReference>
<accession>A0A7K6TX32</accession>
<proteinExistence type="inferred from homology"/>
<keyword evidence="5" id="KW-0325">Glycoprotein</keyword>
<evidence type="ECO:0000256" key="6">
    <source>
        <dbReference type="RuleBase" id="RU000411"/>
    </source>
</evidence>
<dbReference type="InterPro" id="IPR036186">
    <property type="entry name" value="Serpin_sf"/>
</dbReference>
<evidence type="ECO:0000256" key="5">
    <source>
        <dbReference type="ARBA" id="ARBA00023180"/>
    </source>
</evidence>
<dbReference type="Proteomes" id="UP000559068">
    <property type="component" value="Unassembled WGS sequence"/>
</dbReference>
<dbReference type="FunFam" id="2.10.310.10:FF:000001">
    <property type="entry name" value="Serpin family A member 1"/>
    <property type="match status" value="1"/>
</dbReference>
<dbReference type="Gene3D" id="2.30.39.10">
    <property type="entry name" value="Alpha-1-antitrypsin, domain 1"/>
    <property type="match status" value="1"/>
</dbReference>
<protein>
    <submittedName>
        <fullName evidence="8">A1AT2 antiproteinase</fullName>
    </submittedName>
</protein>
<dbReference type="GO" id="GO:0005615">
    <property type="term" value="C:extracellular space"/>
    <property type="evidence" value="ECO:0007669"/>
    <property type="project" value="InterPro"/>
</dbReference>
<dbReference type="InterPro" id="IPR023796">
    <property type="entry name" value="Serpin_dom"/>
</dbReference>
<dbReference type="OrthoDB" id="671595at2759"/>
<organism evidence="8 9">
    <name type="scientific">Aegotheles bennettii</name>
    <dbReference type="NCBI Taxonomy" id="48278"/>
    <lineage>
        <taxon>Eukaryota</taxon>
        <taxon>Metazoa</taxon>
        <taxon>Chordata</taxon>
        <taxon>Craniata</taxon>
        <taxon>Vertebrata</taxon>
        <taxon>Euteleostomi</taxon>
        <taxon>Archelosauria</taxon>
        <taxon>Archosauria</taxon>
        <taxon>Dinosauria</taxon>
        <taxon>Saurischia</taxon>
        <taxon>Theropoda</taxon>
        <taxon>Coelurosauria</taxon>
        <taxon>Aves</taxon>
        <taxon>Neognathae</taxon>
        <taxon>Neoaves</taxon>
        <taxon>Strisores</taxon>
        <taxon>Caprimulgiformes</taxon>
        <taxon>Aegothelidae</taxon>
        <taxon>Aegotheles</taxon>
    </lineage>
</organism>
<dbReference type="InterPro" id="IPR023795">
    <property type="entry name" value="Serpin_CS"/>
</dbReference>
<dbReference type="PANTHER" id="PTHR11461">
    <property type="entry name" value="SERINE PROTEASE INHIBITOR, SERPIN"/>
    <property type="match status" value="1"/>
</dbReference>
<evidence type="ECO:0000313" key="8">
    <source>
        <dbReference type="EMBL" id="NWX15161.1"/>
    </source>
</evidence>
<keyword evidence="3" id="KW-0732">Signal</keyword>
<dbReference type="EMBL" id="VZRW01004110">
    <property type="protein sequence ID" value="NWX15161.1"/>
    <property type="molecule type" value="Genomic_DNA"/>
</dbReference>
<keyword evidence="2" id="KW-0646">Protease inhibitor</keyword>
<dbReference type="Pfam" id="PF00079">
    <property type="entry name" value="Serpin"/>
    <property type="match status" value="1"/>
</dbReference>
<gene>
    <name evidence="8" type="primary">A1at2</name>
    <name evidence="8" type="ORF">AEGBEN_R00078</name>
</gene>
<evidence type="ECO:0000256" key="4">
    <source>
        <dbReference type="ARBA" id="ARBA00022900"/>
    </source>
</evidence>
<dbReference type="PANTHER" id="PTHR11461:SF165">
    <property type="entry name" value="ALPHA-1-ANTITRYPSIN"/>
    <property type="match status" value="1"/>
</dbReference>